<dbReference type="GO" id="GO:0032259">
    <property type="term" value="P:methylation"/>
    <property type="evidence" value="ECO:0007669"/>
    <property type="project" value="UniProtKB-KW"/>
</dbReference>
<evidence type="ECO:0000256" key="1">
    <source>
        <dbReference type="ARBA" id="ARBA00022603"/>
    </source>
</evidence>
<feature type="domain" description="Methyltransferase" evidence="4">
    <location>
        <begin position="172"/>
        <end position="260"/>
    </location>
</feature>
<dbReference type="Proteomes" id="UP000289411">
    <property type="component" value="Unassembled WGS sequence"/>
</dbReference>
<dbReference type="Pfam" id="PF13649">
    <property type="entry name" value="Methyltransf_25"/>
    <property type="match status" value="1"/>
</dbReference>
<dbReference type="InterPro" id="IPR029063">
    <property type="entry name" value="SAM-dependent_MTases_sf"/>
</dbReference>
<gene>
    <name evidence="5" type="ORF">D3272_17985</name>
</gene>
<accession>A0A4Q2R941</accession>
<dbReference type="InterPro" id="IPR041698">
    <property type="entry name" value="Methyltransf_25"/>
</dbReference>
<evidence type="ECO:0000259" key="4">
    <source>
        <dbReference type="Pfam" id="PF13649"/>
    </source>
</evidence>
<dbReference type="Gene3D" id="1.25.40.10">
    <property type="entry name" value="Tetratricopeptide repeat domain"/>
    <property type="match status" value="1"/>
</dbReference>
<dbReference type="CDD" id="cd02440">
    <property type="entry name" value="AdoMet_MTases"/>
    <property type="match status" value="1"/>
</dbReference>
<keyword evidence="2 5" id="KW-0808">Transferase</keyword>
<dbReference type="GO" id="GO:0008168">
    <property type="term" value="F:methyltransferase activity"/>
    <property type="evidence" value="ECO:0007669"/>
    <property type="project" value="UniProtKB-KW"/>
</dbReference>
<dbReference type="InterPro" id="IPR011990">
    <property type="entry name" value="TPR-like_helical_dom_sf"/>
</dbReference>
<evidence type="ECO:0000256" key="3">
    <source>
        <dbReference type="SAM" id="MobiDB-lite"/>
    </source>
</evidence>
<evidence type="ECO:0000313" key="5">
    <source>
        <dbReference type="EMBL" id="RYB03305.1"/>
    </source>
</evidence>
<name>A0A4Q2R941_9HYPH</name>
<organism evidence="5 6">
    <name type="scientific">Lichenibacterium ramalinae</name>
    <dbReference type="NCBI Taxonomy" id="2316527"/>
    <lineage>
        <taxon>Bacteria</taxon>
        <taxon>Pseudomonadati</taxon>
        <taxon>Pseudomonadota</taxon>
        <taxon>Alphaproteobacteria</taxon>
        <taxon>Hyphomicrobiales</taxon>
        <taxon>Lichenihabitantaceae</taxon>
        <taxon>Lichenibacterium</taxon>
    </lineage>
</organism>
<dbReference type="AlphaFoldDB" id="A0A4Q2R941"/>
<dbReference type="Gene3D" id="3.40.50.150">
    <property type="entry name" value="Vaccinia Virus protein VP39"/>
    <property type="match status" value="1"/>
</dbReference>
<reference evidence="5 6" key="1">
    <citation type="submission" date="2018-09" db="EMBL/GenBank/DDBJ databases">
        <authorList>
            <person name="Grouzdev D.S."/>
            <person name="Krutkina M.S."/>
        </authorList>
    </citation>
    <scope>NUCLEOTIDE SEQUENCE [LARGE SCALE GENOMIC DNA]</scope>
    <source>
        <strain evidence="5 6">RmlP001</strain>
    </source>
</reference>
<comment type="caution">
    <text evidence="5">The sequence shown here is derived from an EMBL/GenBank/DDBJ whole genome shotgun (WGS) entry which is preliminary data.</text>
</comment>
<keyword evidence="1 5" id="KW-0489">Methyltransferase</keyword>
<feature type="region of interest" description="Disordered" evidence="3">
    <location>
        <begin position="1"/>
        <end position="29"/>
    </location>
</feature>
<sequence length="324" mass="33697">MDQRPERHVKTARPGPSPNAPRARLSPSCPSSNHLLADRRFAWARGLAEAGDHAAAADLLDQAVALVPGWAPGWAALAEARERAGDGDGAIAAWLKVAALDVAGMLGAEPHLARLRGRTPAGLPEPYVRALFDDYAPRFDRHLVEALDYRGPEVVLAALERAAPGRRFGRALDLGCGTGLMGRALSGRVGAIDGVDLSPAMVALAREAGCYATLTAGPLEDALSAGTDRYDLVTAADVFVYLGDLAPVLAAAARALTSGGVLAFTVQAHHDGFALGADMRFGHSESHLREALAMAGLGIALLEPASTRREAGHAVPGTVAVARR</sequence>
<reference evidence="5 6" key="2">
    <citation type="submission" date="2019-02" db="EMBL/GenBank/DDBJ databases">
        <title>'Lichenibacterium ramalinii' gen. nov. sp. nov., 'Lichenibacterium minor' gen. nov. sp. nov.</title>
        <authorList>
            <person name="Pankratov T."/>
        </authorList>
    </citation>
    <scope>NUCLEOTIDE SEQUENCE [LARGE SCALE GENOMIC DNA]</scope>
    <source>
        <strain evidence="5 6">RmlP001</strain>
    </source>
</reference>
<dbReference type="PANTHER" id="PTHR43861">
    <property type="entry name" value="TRANS-ACONITATE 2-METHYLTRANSFERASE-RELATED"/>
    <property type="match status" value="1"/>
</dbReference>
<dbReference type="PANTHER" id="PTHR43861:SF1">
    <property type="entry name" value="TRANS-ACONITATE 2-METHYLTRANSFERASE"/>
    <property type="match status" value="1"/>
</dbReference>
<evidence type="ECO:0000256" key="2">
    <source>
        <dbReference type="ARBA" id="ARBA00022679"/>
    </source>
</evidence>
<protein>
    <submittedName>
        <fullName evidence="5">Methyltransferase domain-containing protein</fullName>
    </submittedName>
</protein>
<dbReference type="SUPFAM" id="SSF48452">
    <property type="entry name" value="TPR-like"/>
    <property type="match status" value="1"/>
</dbReference>
<keyword evidence="6" id="KW-1185">Reference proteome</keyword>
<dbReference type="EMBL" id="QYBC01000015">
    <property type="protein sequence ID" value="RYB03305.1"/>
    <property type="molecule type" value="Genomic_DNA"/>
</dbReference>
<dbReference type="OrthoDB" id="465636at2"/>
<proteinExistence type="predicted"/>
<evidence type="ECO:0000313" key="6">
    <source>
        <dbReference type="Proteomes" id="UP000289411"/>
    </source>
</evidence>
<dbReference type="SUPFAM" id="SSF53335">
    <property type="entry name" value="S-adenosyl-L-methionine-dependent methyltransferases"/>
    <property type="match status" value="1"/>
</dbReference>